<evidence type="ECO:0000313" key="1">
    <source>
        <dbReference type="EMBL" id="KAJ1669823.1"/>
    </source>
</evidence>
<dbReference type="Proteomes" id="UP001145114">
    <property type="component" value="Unassembled WGS sequence"/>
</dbReference>
<protein>
    <submittedName>
        <fullName evidence="1">Integrator complex subunit 2</fullName>
    </submittedName>
</protein>
<keyword evidence="2" id="KW-1185">Reference proteome</keyword>
<sequence>DGNARPRKSASELPSLAVSQGLGDASRELEGVLYKYSSLPLSIQLRHASALIRAVVPRLFALSPTGSVHELFLKVWDRLHSIMPRHISACTVNSMRSADEQTKSELTVQDLWLDPLVIFRCDRRVFDHPPLTKLFLGIVREFLAISWVKYRLICTLGQRRHDLATPKFGSTNASALVQLQEAASIQM</sequence>
<feature type="non-terminal residue" evidence="1">
    <location>
        <position position="1"/>
    </location>
</feature>
<accession>A0ACC1H6B8</accession>
<reference evidence="1" key="1">
    <citation type="submission" date="2022-06" db="EMBL/GenBank/DDBJ databases">
        <title>Phylogenomic reconstructions and comparative analyses of Kickxellomycotina fungi.</title>
        <authorList>
            <person name="Reynolds N.K."/>
            <person name="Stajich J.E."/>
            <person name="Barry K."/>
            <person name="Grigoriev I.V."/>
            <person name="Crous P."/>
            <person name="Smith M.E."/>
        </authorList>
    </citation>
    <scope>NUCLEOTIDE SEQUENCE</scope>
    <source>
        <strain evidence="1">RSA 2271</strain>
    </source>
</reference>
<proteinExistence type="predicted"/>
<gene>
    <name evidence="1" type="primary">INTS2_3</name>
    <name evidence="1" type="ORF">EV182_008575</name>
</gene>
<feature type="non-terminal residue" evidence="1">
    <location>
        <position position="187"/>
    </location>
</feature>
<organism evidence="1 2">
    <name type="scientific">Spiromyces aspiralis</name>
    <dbReference type="NCBI Taxonomy" id="68401"/>
    <lineage>
        <taxon>Eukaryota</taxon>
        <taxon>Fungi</taxon>
        <taxon>Fungi incertae sedis</taxon>
        <taxon>Zoopagomycota</taxon>
        <taxon>Kickxellomycotina</taxon>
        <taxon>Kickxellomycetes</taxon>
        <taxon>Kickxellales</taxon>
        <taxon>Kickxellaceae</taxon>
        <taxon>Spiromyces</taxon>
    </lineage>
</organism>
<evidence type="ECO:0000313" key="2">
    <source>
        <dbReference type="Proteomes" id="UP001145114"/>
    </source>
</evidence>
<dbReference type="EMBL" id="JAMZIH010009642">
    <property type="protein sequence ID" value="KAJ1669823.1"/>
    <property type="molecule type" value="Genomic_DNA"/>
</dbReference>
<name>A0ACC1H6B8_9FUNG</name>
<comment type="caution">
    <text evidence="1">The sequence shown here is derived from an EMBL/GenBank/DDBJ whole genome shotgun (WGS) entry which is preliminary data.</text>
</comment>